<protein>
    <submittedName>
        <fullName evidence="1">Uncharacterized protein</fullName>
    </submittedName>
</protein>
<evidence type="ECO:0000313" key="1">
    <source>
        <dbReference type="EMBL" id="VEH67113.1"/>
    </source>
</evidence>
<dbReference type="Proteomes" id="UP000278733">
    <property type="component" value="Chromosome"/>
</dbReference>
<dbReference type="EMBL" id="LR134405">
    <property type="protein sequence ID" value="VEH67113.1"/>
    <property type="molecule type" value="Genomic_DNA"/>
</dbReference>
<reference evidence="1 2" key="1">
    <citation type="submission" date="2018-12" db="EMBL/GenBank/DDBJ databases">
        <authorList>
            <consortium name="Pathogen Informatics"/>
        </authorList>
    </citation>
    <scope>NUCLEOTIDE SEQUENCE [LARGE SCALE GENOMIC DNA]</scope>
    <source>
        <strain evidence="1 2">NCTC8284</strain>
    </source>
</reference>
<proteinExistence type="predicted"/>
<organism evidence="1 2">
    <name type="scientific">Rodentibacter pneumotropicus</name>
    <dbReference type="NCBI Taxonomy" id="758"/>
    <lineage>
        <taxon>Bacteria</taxon>
        <taxon>Pseudomonadati</taxon>
        <taxon>Pseudomonadota</taxon>
        <taxon>Gammaproteobacteria</taxon>
        <taxon>Pasteurellales</taxon>
        <taxon>Pasteurellaceae</taxon>
        <taxon>Rodentibacter</taxon>
    </lineage>
</organism>
<sequence length="56" mass="6571">MIYSVNINAICDFDTEAENEEDAKAYVIEIFNEIAEQYGVDFKFRINYALPKEEDE</sequence>
<dbReference type="KEGG" id="rpne:NCTC8284_02299"/>
<accession>A0A448MPZ6</accession>
<name>A0A448MPZ6_9PAST</name>
<gene>
    <name evidence="1" type="ORF">NCTC8284_02299</name>
</gene>
<dbReference type="AlphaFoldDB" id="A0A448MPZ6"/>
<evidence type="ECO:0000313" key="2">
    <source>
        <dbReference type="Proteomes" id="UP000278733"/>
    </source>
</evidence>